<reference evidence="1" key="1">
    <citation type="submission" date="2020-05" db="EMBL/GenBank/DDBJ databases">
        <authorList>
            <person name="Chiriac C."/>
            <person name="Salcher M."/>
            <person name="Ghai R."/>
            <person name="Kavagutti S V."/>
        </authorList>
    </citation>
    <scope>NUCLEOTIDE SEQUENCE</scope>
</reference>
<protein>
    <submittedName>
        <fullName evidence="1">Unannotated protein</fullName>
    </submittedName>
</protein>
<sequence length="91" mass="10780">MKTRQRYTVTYINKDGLRTFINPNQGRFHFDKENDAKEHLANTLIHNTIEVLNSVYCDYRTLRVDPIECYDHGDAISVYIKPDIELKEFVD</sequence>
<name>A0A6J6F4P6_9ZZZZ</name>
<accession>A0A6J6F4P6</accession>
<evidence type="ECO:0000313" key="1">
    <source>
        <dbReference type="EMBL" id="CAB4581874.1"/>
    </source>
</evidence>
<dbReference type="EMBL" id="CAEZTT010000125">
    <property type="protein sequence ID" value="CAB4581874.1"/>
    <property type="molecule type" value="Genomic_DNA"/>
</dbReference>
<gene>
    <name evidence="1" type="ORF">UFOPK1726_00985</name>
</gene>
<proteinExistence type="predicted"/>
<dbReference type="AlphaFoldDB" id="A0A6J6F4P6"/>
<organism evidence="1">
    <name type="scientific">freshwater metagenome</name>
    <dbReference type="NCBI Taxonomy" id="449393"/>
    <lineage>
        <taxon>unclassified sequences</taxon>
        <taxon>metagenomes</taxon>
        <taxon>ecological metagenomes</taxon>
    </lineage>
</organism>